<dbReference type="AlphaFoldDB" id="A0A2C6KJ83"/>
<sequence>MSRVERHARERGSVTPCNSMCFLLGSKFIRSVPLSRTDQAAKGSVLDLFALSSGVLRFTGEELAY</sequence>
<accession>A0A2C6KJ83</accession>
<dbReference type="EMBL" id="MIGC01004825">
    <property type="protein sequence ID" value="PHJ17617.1"/>
    <property type="molecule type" value="Genomic_DNA"/>
</dbReference>
<organism evidence="1 2">
    <name type="scientific">Cystoisospora suis</name>
    <dbReference type="NCBI Taxonomy" id="483139"/>
    <lineage>
        <taxon>Eukaryota</taxon>
        <taxon>Sar</taxon>
        <taxon>Alveolata</taxon>
        <taxon>Apicomplexa</taxon>
        <taxon>Conoidasida</taxon>
        <taxon>Coccidia</taxon>
        <taxon>Eucoccidiorida</taxon>
        <taxon>Eimeriorina</taxon>
        <taxon>Sarcocystidae</taxon>
        <taxon>Cystoisospora</taxon>
    </lineage>
</organism>
<name>A0A2C6KJ83_9APIC</name>
<reference evidence="1 2" key="1">
    <citation type="journal article" date="2017" name="Int. J. Parasitol.">
        <title>The genome of the protozoan parasite Cystoisospora suis and a reverse vaccinology approach to identify vaccine candidates.</title>
        <authorList>
            <person name="Palmieri N."/>
            <person name="Shrestha A."/>
            <person name="Ruttkowski B."/>
            <person name="Beck T."/>
            <person name="Vogl C."/>
            <person name="Tomley F."/>
            <person name="Blake D.P."/>
            <person name="Joachim A."/>
        </authorList>
    </citation>
    <scope>NUCLEOTIDE SEQUENCE [LARGE SCALE GENOMIC DNA]</scope>
    <source>
        <strain evidence="1 2">Wien I</strain>
    </source>
</reference>
<dbReference type="VEuPathDB" id="ToxoDB:CSUI_008560"/>
<evidence type="ECO:0000313" key="2">
    <source>
        <dbReference type="Proteomes" id="UP000221165"/>
    </source>
</evidence>
<proteinExistence type="predicted"/>
<dbReference type="GeneID" id="94431899"/>
<comment type="caution">
    <text evidence="1">The sequence shown here is derived from an EMBL/GenBank/DDBJ whole genome shotgun (WGS) entry which is preliminary data.</text>
</comment>
<dbReference type="Proteomes" id="UP000221165">
    <property type="component" value="Unassembled WGS sequence"/>
</dbReference>
<gene>
    <name evidence="1" type="ORF">CSUI_008560</name>
</gene>
<dbReference type="RefSeq" id="XP_067919335.1">
    <property type="nucleotide sequence ID" value="XM_068068688.1"/>
</dbReference>
<protein>
    <submittedName>
        <fullName evidence="1">Uncharacterized protein</fullName>
    </submittedName>
</protein>
<keyword evidence="2" id="KW-1185">Reference proteome</keyword>
<evidence type="ECO:0000313" key="1">
    <source>
        <dbReference type="EMBL" id="PHJ17617.1"/>
    </source>
</evidence>